<gene>
    <name evidence="3" type="primary">acpP</name>
    <name evidence="7" type="ORF">LDX50_24100</name>
</gene>
<keyword evidence="3" id="KW-0963">Cytoplasm</keyword>
<evidence type="ECO:0000256" key="2">
    <source>
        <dbReference type="ARBA" id="ARBA00022553"/>
    </source>
</evidence>
<evidence type="ECO:0000259" key="6">
    <source>
        <dbReference type="PROSITE" id="PS50075"/>
    </source>
</evidence>
<comment type="caution">
    <text evidence="7">The sequence shown here is derived from an EMBL/GenBank/DDBJ whole genome shotgun (WGS) entry which is preliminary data.</text>
</comment>
<evidence type="ECO:0000256" key="5">
    <source>
        <dbReference type="RuleBase" id="RU003545"/>
    </source>
</evidence>
<evidence type="ECO:0000256" key="4">
    <source>
        <dbReference type="NCBIfam" id="TIGR00517"/>
    </source>
</evidence>
<organism evidence="7 8">
    <name type="scientific">Fulvivirga sedimenti</name>
    <dbReference type="NCBI Taxonomy" id="2879465"/>
    <lineage>
        <taxon>Bacteria</taxon>
        <taxon>Pseudomonadati</taxon>
        <taxon>Bacteroidota</taxon>
        <taxon>Cytophagia</taxon>
        <taxon>Cytophagales</taxon>
        <taxon>Fulvivirgaceae</taxon>
        <taxon>Fulvivirga</taxon>
    </lineage>
</organism>
<comment type="similarity">
    <text evidence="3">Belongs to the acyl carrier protein (ACP) family.</text>
</comment>
<keyword evidence="8" id="KW-1185">Reference proteome</keyword>
<keyword evidence="3" id="KW-0443">Lipid metabolism</keyword>
<dbReference type="GO" id="GO:0005829">
    <property type="term" value="C:cytosol"/>
    <property type="evidence" value="ECO:0007669"/>
    <property type="project" value="TreeGrafter"/>
</dbReference>
<dbReference type="NCBIfam" id="NF002150">
    <property type="entry name" value="PRK00982.1-4"/>
    <property type="match status" value="1"/>
</dbReference>
<dbReference type="PROSITE" id="PS50075">
    <property type="entry name" value="CARRIER"/>
    <property type="match status" value="1"/>
</dbReference>
<dbReference type="InterPro" id="IPR003231">
    <property type="entry name" value="ACP"/>
</dbReference>
<comment type="PTM">
    <text evidence="5">4'-phosphopantetheine is transferred from CoA to a specific serine of apo-ACP by acpS.</text>
</comment>
<dbReference type="GO" id="GO:0016020">
    <property type="term" value="C:membrane"/>
    <property type="evidence" value="ECO:0007669"/>
    <property type="project" value="GOC"/>
</dbReference>
<reference evidence="7" key="1">
    <citation type="submission" date="2021-09" db="EMBL/GenBank/DDBJ databases">
        <title>Fulvivirga sp. isolated from coastal sediment.</title>
        <authorList>
            <person name="Yu H."/>
        </authorList>
    </citation>
    <scope>NUCLEOTIDE SEQUENCE</scope>
    <source>
        <strain evidence="7">1062</strain>
    </source>
</reference>
<dbReference type="GO" id="GO:0000036">
    <property type="term" value="F:acyl carrier activity"/>
    <property type="evidence" value="ECO:0007669"/>
    <property type="project" value="UniProtKB-UniRule"/>
</dbReference>
<dbReference type="AlphaFoldDB" id="A0A9X1HV88"/>
<comment type="pathway">
    <text evidence="3 5">Lipid metabolism; fatty acid biosynthesis.</text>
</comment>
<comment type="subcellular location">
    <subcellularLocation>
        <location evidence="3">Cytoplasm</location>
    </subcellularLocation>
</comment>
<accession>A0A9X1HV88</accession>
<dbReference type="PANTHER" id="PTHR20863">
    <property type="entry name" value="ACYL CARRIER PROTEIN"/>
    <property type="match status" value="1"/>
</dbReference>
<evidence type="ECO:0000313" key="8">
    <source>
        <dbReference type="Proteomes" id="UP001139409"/>
    </source>
</evidence>
<evidence type="ECO:0000313" key="7">
    <source>
        <dbReference type="EMBL" id="MCA6077980.1"/>
    </source>
</evidence>
<keyword evidence="3" id="KW-0276">Fatty acid metabolism</keyword>
<sequence length="79" mass="9083">MQIQNQITQILVDKLGIAQTEVTPEANFIKDLGIDSLDYAELVMEFEQTFNIRIPDEDAEQLQTINQAINYIEKKMVNP</sequence>
<keyword evidence="1 3" id="KW-0596">Phosphopantetheine</keyword>
<keyword evidence="3" id="KW-0444">Lipid biosynthesis</keyword>
<dbReference type="Proteomes" id="UP001139409">
    <property type="component" value="Unassembled WGS sequence"/>
</dbReference>
<dbReference type="InterPro" id="IPR036736">
    <property type="entry name" value="ACP-like_sf"/>
</dbReference>
<keyword evidence="3" id="KW-0275">Fatty acid biosynthesis</keyword>
<dbReference type="Pfam" id="PF00550">
    <property type="entry name" value="PP-binding"/>
    <property type="match status" value="1"/>
</dbReference>
<protein>
    <recommendedName>
        <fullName evidence="3 4">Acyl carrier protein</fullName>
        <shortName evidence="3">ACP</shortName>
    </recommendedName>
</protein>
<comment type="PTM">
    <text evidence="3">4'-phosphopantetheine is transferred from CoA to a specific serine of apo-ACP by AcpS. This modification is essential for activity because fatty acids are bound in thioester linkage to the sulfhydryl of the prosthetic group.</text>
</comment>
<dbReference type="NCBIfam" id="NF002151">
    <property type="entry name" value="PRK00982.1-5"/>
    <property type="match status" value="1"/>
</dbReference>
<dbReference type="SUPFAM" id="SSF47336">
    <property type="entry name" value="ACP-like"/>
    <property type="match status" value="1"/>
</dbReference>
<feature type="domain" description="Carrier" evidence="6">
    <location>
        <begin position="1"/>
        <end position="76"/>
    </location>
</feature>
<dbReference type="EMBL" id="JAIXNE010000005">
    <property type="protein sequence ID" value="MCA6077980.1"/>
    <property type="molecule type" value="Genomic_DNA"/>
</dbReference>
<feature type="modified residue" description="O-(pantetheine 4'-phosphoryl)serine" evidence="3">
    <location>
        <position position="36"/>
    </location>
</feature>
<comment type="function">
    <text evidence="3 5">Carrier of the growing fatty acid chain in fatty acid biosynthesis.</text>
</comment>
<dbReference type="PANTHER" id="PTHR20863:SF76">
    <property type="entry name" value="CARRIER DOMAIN-CONTAINING PROTEIN"/>
    <property type="match status" value="1"/>
</dbReference>
<evidence type="ECO:0000256" key="3">
    <source>
        <dbReference type="HAMAP-Rule" id="MF_01217"/>
    </source>
</evidence>
<evidence type="ECO:0000256" key="1">
    <source>
        <dbReference type="ARBA" id="ARBA00022450"/>
    </source>
</evidence>
<dbReference type="GO" id="GO:0000035">
    <property type="term" value="F:acyl binding"/>
    <property type="evidence" value="ECO:0007669"/>
    <property type="project" value="TreeGrafter"/>
</dbReference>
<name>A0A9X1HV88_9BACT</name>
<keyword evidence="2 3" id="KW-0597">Phosphoprotein</keyword>
<proteinExistence type="inferred from homology"/>
<dbReference type="Gene3D" id="1.10.1200.10">
    <property type="entry name" value="ACP-like"/>
    <property type="match status" value="1"/>
</dbReference>
<dbReference type="RefSeq" id="WP_225698842.1">
    <property type="nucleotide sequence ID" value="NZ_JAIXNE010000005.1"/>
</dbReference>
<dbReference type="NCBIfam" id="TIGR00517">
    <property type="entry name" value="acyl_carrier"/>
    <property type="match status" value="1"/>
</dbReference>
<dbReference type="NCBIfam" id="NF002148">
    <property type="entry name" value="PRK00982.1-2"/>
    <property type="match status" value="1"/>
</dbReference>
<dbReference type="GO" id="GO:0009245">
    <property type="term" value="P:lipid A biosynthetic process"/>
    <property type="evidence" value="ECO:0007669"/>
    <property type="project" value="TreeGrafter"/>
</dbReference>
<dbReference type="HAMAP" id="MF_01217">
    <property type="entry name" value="Acyl_carrier"/>
    <property type="match status" value="1"/>
</dbReference>
<dbReference type="InterPro" id="IPR009081">
    <property type="entry name" value="PP-bd_ACP"/>
</dbReference>